<sequence>MARKLFVHFLVCVCLALALSSDNTHVELQQGKTGVVHNPRMADKTFNINDIDSAYWHKGLPDGNKKFLISNFGGKITWASGLPIGKYDLTANFSLVIHNVSYSDGGPYVWQLKPKASGLLEAVVNITIVAPPERMEDVTPTSQPDAFQQNIVVIVVAILVVVAMVVVLGVCMYKKRNESSCWERRTHHGDHKAIPMDDVDSVRDTLAEELKEFYKENMENTRIHPLDSSMTRTTEDIYIFPAMFKRSHKTIKAETPTKLKGSQSQYLDDQKGEPVKSLDDLKKLLIKNNHVAVIGSAGCGKTALMEKIGYDWACENFTAFKYVVILRKKEICGTAGVLEAIRKLLPADSDITKQQLGEQIKEHKKKVLMVVDGSFLLESSDMNRPASEGDWSLKDVLSFNALRGCSLLITISSHQLDKLRNLHSRFTVIETTGFSLENIKQYIHQFFEDSDKGDNLIKEVQSSTIFETLAKSPIMLQVLCLIWEHKNSLPRQMANVYDRAVNVLAKHISHDGSDQSDVKKIDGFKTSIGKVAFGGLMDPNEERSDFSEGEFPEESLQFGLRIGVMSKETYTIAEGQTCVVKFLHLYQEYFAACFLVHQGNVREQLLPQVTCDTVRKMGMLIRFCCGMNDRAESLITNHLRGLKDGLKTPDDVAWLQQLIEDPSGY</sequence>
<dbReference type="InterPro" id="IPR027417">
    <property type="entry name" value="P-loop_NTPase"/>
</dbReference>
<name>A0A914APM5_PATMI</name>
<feature type="chain" id="PRO_5038007963" description="NACHT domain-containing protein" evidence="2">
    <location>
        <begin position="21"/>
        <end position="665"/>
    </location>
</feature>
<dbReference type="InterPro" id="IPR007111">
    <property type="entry name" value="NACHT_NTPase"/>
</dbReference>
<dbReference type="Proteomes" id="UP000887568">
    <property type="component" value="Unplaced"/>
</dbReference>
<dbReference type="OrthoDB" id="120976at2759"/>
<feature type="signal peptide" evidence="2">
    <location>
        <begin position="1"/>
        <end position="20"/>
    </location>
</feature>
<dbReference type="OMA" id="QHISCED"/>
<dbReference type="GeneID" id="119735663"/>
<evidence type="ECO:0000256" key="2">
    <source>
        <dbReference type="SAM" id="SignalP"/>
    </source>
</evidence>
<evidence type="ECO:0000256" key="1">
    <source>
        <dbReference type="SAM" id="Phobius"/>
    </source>
</evidence>
<evidence type="ECO:0000259" key="3">
    <source>
        <dbReference type="Pfam" id="PF05729"/>
    </source>
</evidence>
<dbReference type="PANTHER" id="PTHR46312">
    <property type="entry name" value="NACHT DOMAIN-CONTAINING PROTEIN"/>
    <property type="match status" value="1"/>
</dbReference>
<keyword evidence="1" id="KW-0812">Transmembrane</keyword>
<dbReference type="PANTHER" id="PTHR46312:SF2">
    <property type="entry name" value="NUCLEOTIDE-BINDING OLIGOMERIZATION DOMAIN-CONTAINING PROTEIN 2-LIKE"/>
    <property type="match status" value="1"/>
</dbReference>
<keyword evidence="2" id="KW-0732">Signal</keyword>
<organism evidence="4 5">
    <name type="scientific">Patiria miniata</name>
    <name type="common">Bat star</name>
    <name type="synonym">Asterina miniata</name>
    <dbReference type="NCBI Taxonomy" id="46514"/>
    <lineage>
        <taxon>Eukaryota</taxon>
        <taxon>Metazoa</taxon>
        <taxon>Echinodermata</taxon>
        <taxon>Eleutherozoa</taxon>
        <taxon>Asterozoa</taxon>
        <taxon>Asteroidea</taxon>
        <taxon>Valvatacea</taxon>
        <taxon>Valvatida</taxon>
        <taxon>Asterinidae</taxon>
        <taxon>Patiria</taxon>
    </lineage>
</organism>
<dbReference type="RefSeq" id="XP_038065394.1">
    <property type="nucleotide sequence ID" value="XM_038209466.1"/>
</dbReference>
<keyword evidence="1" id="KW-1133">Transmembrane helix</keyword>
<evidence type="ECO:0000313" key="5">
    <source>
        <dbReference type="Proteomes" id="UP000887568"/>
    </source>
</evidence>
<keyword evidence="1" id="KW-0472">Membrane</keyword>
<proteinExistence type="predicted"/>
<dbReference type="EnsemblMetazoa" id="XM_038209466.1">
    <property type="protein sequence ID" value="XP_038065394.1"/>
    <property type="gene ID" value="LOC119735663"/>
</dbReference>
<dbReference type="Pfam" id="PF05729">
    <property type="entry name" value="NACHT"/>
    <property type="match status" value="1"/>
</dbReference>
<protein>
    <recommendedName>
        <fullName evidence="3">NACHT domain-containing protein</fullName>
    </recommendedName>
</protein>
<feature type="domain" description="NACHT" evidence="3">
    <location>
        <begin position="291"/>
        <end position="449"/>
    </location>
</feature>
<feature type="transmembrane region" description="Helical" evidence="1">
    <location>
        <begin position="151"/>
        <end position="173"/>
    </location>
</feature>
<reference evidence="4" key="1">
    <citation type="submission" date="2022-11" db="UniProtKB">
        <authorList>
            <consortium name="EnsemblMetazoa"/>
        </authorList>
    </citation>
    <scope>IDENTIFICATION</scope>
</reference>
<accession>A0A914APM5</accession>
<dbReference type="Gene3D" id="3.40.50.300">
    <property type="entry name" value="P-loop containing nucleotide triphosphate hydrolases"/>
    <property type="match status" value="1"/>
</dbReference>
<dbReference type="AlphaFoldDB" id="A0A914APM5"/>
<keyword evidence="5" id="KW-1185">Reference proteome</keyword>
<dbReference type="SUPFAM" id="SSF52540">
    <property type="entry name" value="P-loop containing nucleoside triphosphate hydrolases"/>
    <property type="match status" value="1"/>
</dbReference>
<evidence type="ECO:0000313" key="4">
    <source>
        <dbReference type="EnsemblMetazoa" id="XP_038065394.1"/>
    </source>
</evidence>